<evidence type="ECO:0000313" key="1">
    <source>
        <dbReference type="EMBL" id="PIU69109.1"/>
    </source>
</evidence>
<evidence type="ECO:0008006" key="3">
    <source>
        <dbReference type="Google" id="ProtNLM"/>
    </source>
</evidence>
<accession>A0A2M7ANY5</accession>
<dbReference type="Proteomes" id="UP000229916">
    <property type="component" value="Unassembled WGS sequence"/>
</dbReference>
<gene>
    <name evidence="1" type="ORF">COS81_01350</name>
</gene>
<protein>
    <recommendedName>
        <fullName evidence="3">KOW domain-containing protein</fullName>
    </recommendedName>
</protein>
<dbReference type="EMBL" id="PEWD01000030">
    <property type="protein sequence ID" value="PIU69109.1"/>
    <property type="molecule type" value="Genomic_DNA"/>
</dbReference>
<name>A0A2M7ANY5_UNCKA</name>
<proteinExistence type="predicted"/>
<comment type="caution">
    <text evidence="1">The sequence shown here is derived from an EMBL/GenBank/DDBJ whole genome shotgun (WGS) entry which is preliminary data.</text>
</comment>
<dbReference type="AlphaFoldDB" id="A0A2M7ANY5"/>
<reference evidence="2" key="1">
    <citation type="submission" date="2017-09" db="EMBL/GenBank/DDBJ databases">
        <title>Depth-based differentiation of microbial function through sediment-hosted aquifers and enrichment of novel symbionts in the deep terrestrial subsurface.</title>
        <authorList>
            <person name="Probst A.J."/>
            <person name="Ladd B."/>
            <person name="Jarett J.K."/>
            <person name="Geller-Mcgrath D.E."/>
            <person name="Sieber C.M.K."/>
            <person name="Emerson J.B."/>
            <person name="Anantharaman K."/>
            <person name="Thomas B.C."/>
            <person name="Malmstrom R."/>
            <person name="Stieglmeier M."/>
            <person name="Klingl A."/>
            <person name="Woyke T."/>
            <person name="Ryan C.M."/>
            <person name="Banfield J.F."/>
        </authorList>
    </citation>
    <scope>NUCLEOTIDE SEQUENCE [LARGE SCALE GENOMIC DNA]</scope>
</reference>
<organism evidence="1 2">
    <name type="scientific">candidate division WWE3 bacterium CG06_land_8_20_14_3_00_42_16</name>
    <dbReference type="NCBI Taxonomy" id="1975083"/>
    <lineage>
        <taxon>Bacteria</taxon>
        <taxon>Katanobacteria</taxon>
    </lineage>
</organism>
<evidence type="ECO:0000313" key="2">
    <source>
        <dbReference type="Proteomes" id="UP000229916"/>
    </source>
</evidence>
<sequence>MRSKGKKTSLKIKDNLNWLVSKKIGVFYNLTRTVIRRLPQKGKITVKEGDVTESSAIIGLCHVSPGFRVFNLSEILNIPPEKIPSCLLKSSGSKVFKGDVIAEDKKLFGIISRQFIAPADGVFEVMDQSKGQMMIRFMPVSFKLPAGVYGEVVKVVPDQEVHIRTKVDLIRGVLGSGVEREGILKVVTSNKETISIIGLDKSLSGSIIAGGSMMTKEVIQKSLALGVRGILSGGINIRDYKSLVSSLNPLEDVGLSLLATEGYGSSEMPGEIFELLRKNDNCFAIISPQEKELIIPSLKSFTKTAIKEKREKNELCYLEKGMVVRLLTFPYLGREGMVLELSKSPTTFPSGIEAFSALIEIGKGMQVLIPIRNLEVVVNYRQTHLKADISMSSLRN</sequence>